<reference evidence="7 8" key="1">
    <citation type="journal article" date="2023" name="Elife">
        <title>Identification of key yeast species and microbe-microbe interactions impacting larval growth of Drosophila in the wild.</title>
        <authorList>
            <person name="Mure A."/>
            <person name="Sugiura Y."/>
            <person name="Maeda R."/>
            <person name="Honda K."/>
            <person name="Sakurai N."/>
            <person name="Takahashi Y."/>
            <person name="Watada M."/>
            <person name="Katoh T."/>
            <person name="Gotoh A."/>
            <person name="Gotoh Y."/>
            <person name="Taniguchi I."/>
            <person name="Nakamura K."/>
            <person name="Hayashi T."/>
            <person name="Katayama T."/>
            <person name="Uemura T."/>
            <person name="Hattori Y."/>
        </authorList>
    </citation>
    <scope>NUCLEOTIDE SEQUENCE [LARGE SCALE GENOMIC DNA]</scope>
    <source>
        <strain evidence="7 8">SC-9</strain>
    </source>
</reference>
<evidence type="ECO:0000313" key="7">
    <source>
        <dbReference type="EMBL" id="GMM32823.1"/>
    </source>
</evidence>
<keyword evidence="8" id="KW-1185">Reference proteome</keyword>
<evidence type="ECO:0000259" key="6">
    <source>
        <dbReference type="Pfam" id="PF00149"/>
    </source>
</evidence>
<dbReference type="GO" id="GO:0006506">
    <property type="term" value="P:GPI anchor biosynthetic process"/>
    <property type="evidence" value="ECO:0007669"/>
    <property type="project" value="InterPro"/>
</dbReference>
<evidence type="ECO:0000256" key="2">
    <source>
        <dbReference type="ARBA" id="ARBA00022692"/>
    </source>
</evidence>
<dbReference type="InterPro" id="IPR004843">
    <property type="entry name" value="Calcineurin-like_PHP"/>
</dbReference>
<evidence type="ECO:0000256" key="5">
    <source>
        <dbReference type="SAM" id="Phobius"/>
    </source>
</evidence>
<dbReference type="GO" id="GO:0005783">
    <property type="term" value="C:endoplasmic reticulum"/>
    <property type="evidence" value="ECO:0007669"/>
    <property type="project" value="TreeGrafter"/>
</dbReference>
<evidence type="ECO:0000256" key="3">
    <source>
        <dbReference type="ARBA" id="ARBA00022989"/>
    </source>
</evidence>
<dbReference type="Gene3D" id="3.60.21.10">
    <property type="match status" value="1"/>
</dbReference>
<comment type="caution">
    <text evidence="7">The sequence shown here is derived from an EMBL/GenBank/DDBJ whole genome shotgun (WGS) entry which is preliminary data.</text>
</comment>
<dbReference type="RefSeq" id="XP_064849823.1">
    <property type="nucleotide sequence ID" value="XM_064993751.1"/>
</dbReference>
<dbReference type="PANTHER" id="PTHR13315:SF4">
    <property type="entry name" value="METALLOPHOSPHOESTERASE, ISOFORM E"/>
    <property type="match status" value="1"/>
</dbReference>
<sequence length="535" mass="62797">MSQPLRKRGINVPTSIYDSGIHKNVDDIHYNNSTFRPRRSTKLSRYISSIKLGHLMLVSFLWLITLFYFQRIKPGHAIDECEWSKWEHFGTDAEPHRVLLIADPQIVDDHTYPSRPRWIQYITKKISDNYMSINYKHMQEKLRPHSTIFLGDLFDGGREWHDDKKWYDEWKRFNRMFPSYPNRKFYYNILGNHDAGWDKTMNRTILDRFKVIFGDSNDYQNIGNHTFLFLDTIALSATNNNDSSIVEEARYYLNNLTESFLPELDSIQVSKNQNLFPRVLLTHVPFFRDPAQQPCRGPRENKKPFPLVNGGTFQTVLFPDLSNELLNKLQPEIIFSGDDHDYCEIDHMYIVNKKRAGADTSNKQTREITVKSFSMNMGVRYPAAQLLSLYNPLDRPVSQTYQTEICYPYAPFVTLYSYGFLLLVTIIHWVLVSICPSTFIKIQLALYKCFKHLLPKSLISKYSSMGGIYTDKKYEDDLNTPFSPESLKFYEDGYDLERITSGKGLKPRDSRGFWVNFTTQLLVIYLLFSYFYITV</sequence>
<dbReference type="PANTHER" id="PTHR13315">
    <property type="entry name" value="METALLO PHOSPHOESTERASE RELATED"/>
    <property type="match status" value="1"/>
</dbReference>
<feature type="transmembrane region" description="Helical" evidence="5">
    <location>
        <begin position="46"/>
        <end position="69"/>
    </location>
</feature>
<dbReference type="Pfam" id="PF00149">
    <property type="entry name" value="Metallophos"/>
    <property type="match status" value="1"/>
</dbReference>
<dbReference type="InterPro" id="IPR033308">
    <property type="entry name" value="PGAP5/Cdc1/Ted1"/>
</dbReference>
<evidence type="ECO:0000256" key="4">
    <source>
        <dbReference type="ARBA" id="ARBA00023136"/>
    </source>
</evidence>
<dbReference type="GO" id="GO:0016787">
    <property type="term" value="F:hydrolase activity"/>
    <property type="evidence" value="ECO:0007669"/>
    <property type="project" value="InterPro"/>
</dbReference>
<feature type="transmembrane region" description="Helical" evidence="5">
    <location>
        <begin position="513"/>
        <end position="533"/>
    </location>
</feature>
<dbReference type="GO" id="GO:0016020">
    <property type="term" value="C:membrane"/>
    <property type="evidence" value="ECO:0007669"/>
    <property type="project" value="UniProtKB-SubCell"/>
</dbReference>
<evidence type="ECO:0000313" key="8">
    <source>
        <dbReference type="Proteomes" id="UP001360560"/>
    </source>
</evidence>
<gene>
    <name evidence="7" type="ORF">DASC09_001480</name>
</gene>
<protein>
    <submittedName>
        <fullName evidence="7">Lipid phosphatase</fullName>
    </submittedName>
</protein>
<dbReference type="Proteomes" id="UP001360560">
    <property type="component" value="Unassembled WGS sequence"/>
</dbReference>
<keyword evidence="4 5" id="KW-0472">Membrane</keyword>
<evidence type="ECO:0000256" key="1">
    <source>
        <dbReference type="ARBA" id="ARBA00004141"/>
    </source>
</evidence>
<dbReference type="InterPro" id="IPR029052">
    <property type="entry name" value="Metallo-depent_PP-like"/>
</dbReference>
<feature type="domain" description="Calcineurin-like phosphoesterase" evidence="6">
    <location>
        <begin position="97"/>
        <end position="342"/>
    </location>
</feature>
<accession>A0AAV5QDG8</accession>
<proteinExistence type="predicted"/>
<name>A0AAV5QDG8_9ASCO</name>
<feature type="transmembrane region" description="Helical" evidence="5">
    <location>
        <begin position="415"/>
        <end position="440"/>
    </location>
</feature>
<dbReference type="AlphaFoldDB" id="A0AAV5QDG8"/>
<dbReference type="EMBL" id="BTFZ01000001">
    <property type="protein sequence ID" value="GMM32823.1"/>
    <property type="molecule type" value="Genomic_DNA"/>
</dbReference>
<keyword evidence="3 5" id="KW-1133">Transmembrane helix</keyword>
<organism evidence="7 8">
    <name type="scientific">Saccharomycopsis crataegensis</name>
    <dbReference type="NCBI Taxonomy" id="43959"/>
    <lineage>
        <taxon>Eukaryota</taxon>
        <taxon>Fungi</taxon>
        <taxon>Dikarya</taxon>
        <taxon>Ascomycota</taxon>
        <taxon>Saccharomycotina</taxon>
        <taxon>Saccharomycetes</taxon>
        <taxon>Saccharomycopsidaceae</taxon>
        <taxon>Saccharomycopsis</taxon>
    </lineage>
</organism>
<dbReference type="SUPFAM" id="SSF56300">
    <property type="entry name" value="Metallo-dependent phosphatases"/>
    <property type="match status" value="1"/>
</dbReference>
<dbReference type="GeneID" id="90070802"/>
<keyword evidence="2 5" id="KW-0812">Transmembrane</keyword>
<comment type="subcellular location">
    <subcellularLocation>
        <location evidence="1">Membrane</location>
        <topology evidence="1">Multi-pass membrane protein</topology>
    </subcellularLocation>
</comment>